<organism evidence="2">
    <name type="scientific">uncultured Chthoniobacterales bacterium</name>
    <dbReference type="NCBI Taxonomy" id="1836801"/>
    <lineage>
        <taxon>Bacteria</taxon>
        <taxon>Pseudomonadati</taxon>
        <taxon>Verrucomicrobiota</taxon>
        <taxon>Spartobacteria</taxon>
        <taxon>Chthoniobacterales</taxon>
        <taxon>environmental samples</taxon>
    </lineage>
</organism>
<dbReference type="AlphaFoldDB" id="A0A6J4I5E4"/>
<reference evidence="2" key="1">
    <citation type="submission" date="2020-02" db="EMBL/GenBank/DDBJ databases">
        <authorList>
            <person name="Meier V. D."/>
        </authorList>
    </citation>
    <scope>NUCLEOTIDE SEQUENCE</scope>
    <source>
        <strain evidence="2">AVDCRST_MAG42</strain>
    </source>
</reference>
<sequence>MHQTCSSAHVIYPKLAVILLCLLFSAEAFAQSARTPAPGTEERAAIMDALRGPAEKELKQSVIFKVDTLRVAGDWAYARVSPTRPNGDEIDFSKTKYRKQLELGAFDPQGEALLRLEDDGWKVLEWAFGGTDVASVAWGDKYRFPKSILQ</sequence>
<feature type="signal peptide" evidence="1">
    <location>
        <begin position="1"/>
        <end position="30"/>
    </location>
</feature>
<evidence type="ECO:0000256" key="1">
    <source>
        <dbReference type="SAM" id="SignalP"/>
    </source>
</evidence>
<name>A0A6J4I5E4_9BACT</name>
<dbReference type="EMBL" id="CADCTA010000065">
    <property type="protein sequence ID" value="CAA9240916.1"/>
    <property type="molecule type" value="Genomic_DNA"/>
</dbReference>
<proteinExistence type="predicted"/>
<protein>
    <submittedName>
        <fullName evidence="2">Uncharacterized protein</fullName>
    </submittedName>
</protein>
<accession>A0A6J4I5E4</accession>
<gene>
    <name evidence="2" type="ORF">AVDCRST_MAG42-1703</name>
</gene>
<feature type="chain" id="PRO_5026737084" evidence="1">
    <location>
        <begin position="31"/>
        <end position="150"/>
    </location>
</feature>
<keyword evidence="1" id="KW-0732">Signal</keyword>
<evidence type="ECO:0000313" key="2">
    <source>
        <dbReference type="EMBL" id="CAA9240916.1"/>
    </source>
</evidence>